<accession>A0ABQ0GM30</accession>
<feature type="compositionally biased region" description="Polar residues" evidence="9">
    <location>
        <begin position="838"/>
        <end position="849"/>
    </location>
</feature>
<feature type="region of interest" description="Disordered" evidence="9">
    <location>
        <begin position="286"/>
        <end position="379"/>
    </location>
</feature>
<dbReference type="CDD" id="cd22249">
    <property type="entry name" value="UDM1_RNF168_RNF169-like"/>
    <property type="match status" value="1"/>
</dbReference>
<evidence type="ECO:0000256" key="3">
    <source>
        <dbReference type="ARBA" id="ARBA00007112"/>
    </source>
</evidence>
<feature type="compositionally biased region" description="Acidic residues" evidence="9">
    <location>
        <begin position="457"/>
        <end position="488"/>
    </location>
</feature>
<evidence type="ECO:0000256" key="4">
    <source>
        <dbReference type="ARBA" id="ARBA00020733"/>
    </source>
</evidence>
<keyword evidence="5 8" id="KW-0963">Cytoplasm</keyword>
<feature type="compositionally biased region" description="Basic residues" evidence="9">
    <location>
        <begin position="77"/>
        <end position="87"/>
    </location>
</feature>
<evidence type="ECO:0000256" key="5">
    <source>
        <dbReference type="ARBA" id="ARBA00022490"/>
    </source>
</evidence>
<feature type="compositionally biased region" description="Acidic residues" evidence="9">
    <location>
        <begin position="334"/>
        <end position="369"/>
    </location>
</feature>
<dbReference type="InterPro" id="IPR025279">
    <property type="entry name" value="NST1"/>
</dbReference>
<feature type="compositionally biased region" description="Low complexity" evidence="9">
    <location>
        <begin position="989"/>
        <end position="1000"/>
    </location>
</feature>
<dbReference type="GeneID" id="98179567"/>
<dbReference type="PANTHER" id="PTHR31780:SF10">
    <property type="entry name" value="LD36051P"/>
    <property type="match status" value="1"/>
</dbReference>
<feature type="compositionally biased region" description="Low complexity" evidence="9">
    <location>
        <begin position="7"/>
        <end position="21"/>
    </location>
</feature>
<comment type="function">
    <text evidence="1 8">May act as a negative regulator of salt tolerance.</text>
</comment>
<dbReference type="Pfam" id="PF13945">
    <property type="entry name" value="NST1"/>
    <property type="match status" value="1"/>
</dbReference>
<sequence length="1234" mass="135170">MKGNRNPPAAASSTAPLSPTSKGTAKYTNKDGSKFITVPKMSTPVDSTQPSPTAASSPGTKSATQPALGAAPPQPVNRKKQKRRAKAAAKAAAEQAQSSQAANGMPSPPGSHDQQSADADHEDDEDERNAGGSVEAQQAYHNGVAQPTSGKSKKSKKKKKKNNTAGPSADEPPNDNQYAQASQGRPAGSVPPPPPPHHDRPSMSKEKIWNTSSQEERERIKEFWLGLSESDRKSLVKVEKDAVLKKMKEQQKHTCSCTVCGRKRNAIEEELEGLYDAYYEELEQYANHPNQGDGPPMLRPRRSFGSMGRMRPRGLPSRYSNHQPSHGRIVEHVGDDEEEEAEVDDECEGRGEADEDYSEEELEEDEYSDDEHAPSEELHRSDYAADFFNFGNSLTVQGGILTVADDLLKNDGKKFIEMMEQLAERRMAREEDAREQFERGYDHSTGDRYGHNHPPPPDEEEYDVEEEEEYEDDEEEEYDSQEEEDTMTEEQRMEEGRRMFQIFAARMFEQRVLSAYREKVAKERQEKLLEEIEAENQQDAQRKAKKAKEAQRRKDKAAKKKEAQAEEKARREAERAAEEAARQAAEARKAEEQRLKAEEKRKKRELQRKAEEEERQRKEAERQRKIQEREENERKAREAREREKKAREEARQKEKEAREQKEREARERREQQERERREKEARAKAEREAKEAKEGKETKEKRKKEERAAQKAAALAAAVPVPLTLPKRPAQQPGHPVAAVPVLPQQTSTSFSSPQISVATPAFPKVPPPPARVRQPSQQEGSTASSGAASHSGSIPSQNPSPHPITPVHASPGPIGPPSKFGSAGASANSQSGPQPTPSHSASPLNMPSKSVPPQPSPFGMPPMGAGIPFPPPGLHQIPPGLGTTVHRDPLFPPMPNFRPAPGMMPMPPGLGGPVGGRGFPPMHPPPGFPGAMDSPVPAMAQMMSPGMQKDAQSPHSRQGSGSFDAAMSQPISRPTPIGRPASVVQGQRPSSGSPSSGLPRPEPDAHLGSSALLDDVDDGLQGFPGRLHRGPVAPPGPRPAPGFPMAPLGMENMFPPHNSPWGPPGVPQPNPFGSPPGFGAGPLGGHFPMSMPWGPPAPQTTTFGGQGVDRPIEPRSVAVRKMLRRACEELAAEGSDNFIPLEQIKTRVEVFNHGQAVDEKELLDMCETEGNEVNGGGSFDVREEGQGGKAIRFVSGNERPIPQPVQRAVGYHPGSLVVVGGSPYASTSRRESR</sequence>
<evidence type="ECO:0000256" key="7">
    <source>
        <dbReference type="ARBA" id="ARBA00023054"/>
    </source>
</evidence>
<proteinExistence type="inferred from homology"/>
<reference evidence="10 11" key="1">
    <citation type="submission" date="2024-09" db="EMBL/GenBank/DDBJ databases">
        <title>Itraconazole resistance in Madurella fahalii resulting from another homologue of gene encoding cytochrome P450 14-alpha sterol demethylase (CYP51).</title>
        <authorList>
            <person name="Yoshioka I."/>
            <person name="Fahal A.H."/>
            <person name="Kaneko S."/>
            <person name="Yaguchi T."/>
        </authorList>
    </citation>
    <scope>NUCLEOTIDE SEQUENCE [LARGE SCALE GENOMIC DNA]</scope>
    <source>
        <strain evidence="10 11">IFM 68171</strain>
    </source>
</reference>
<feature type="compositionally biased region" description="Low complexity" evidence="9">
    <location>
        <begin position="822"/>
        <end position="833"/>
    </location>
</feature>
<protein>
    <recommendedName>
        <fullName evidence="4 8">Stress response protein NST1</fullName>
    </recommendedName>
</protein>
<feature type="region of interest" description="Disordered" evidence="9">
    <location>
        <begin position="426"/>
        <end position="495"/>
    </location>
</feature>
<evidence type="ECO:0000256" key="6">
    <source>
        <dbReference type="ARBA" id="ARBA00023016"/>
    </source>
</evidence>
<feature type="compositionally biased region" description="Low complexity" evidence="9">
    <location>
        <begin position="47"/>
        <end position="64"/>
    </location>
</feature>
<feature type="region of interest" description="Disordered" evidence="9">
    <location>
        <begin position="946"/>
        <end position="1112"/>
    </location>
</feature>
<evidence type="ECO:0000256" key="9">
    <source>
        <dbReference type="SAM" id="MobiDB-lite"/>
    </source>
</evidence>
<feature type="compositionally biased region" description="Basic and acidic residues" evidence="9">
    <location>
        <begin position="426"/>
        <end position="450"/>
    </location>
</feature>
<evidence type="ECO:0000313" key="11">
    <source>
        <dbReference type="Proteomes" id="UP001628179"/>
    </source>
</evidence>
<feature type="compositionally biased region" description="Low complexity" evidence="9">
    <location>
        <begin position="744"/>
        <end position="763"/>
    </location>
</feature>
<comment type="similarity">
    <text evidence="3 8">Belongs to the NST1 family.</text>
</comment>
<evidence type="ECO:0000256" key="8">
    <source>
        <dbReference type="RuleBase" id="RU049441"/>
    </source>
</evidence>
<organism evidence="10 11">
    <name type="scientific">Madurella fahalii</name>
    <dbReference type="NCBI Taxonomy" id="1157608"/>
    <lineage>
        <taxon>Eukaryota</taxon>
        <taxon>Fungi</taxon>
        <taxon>Dikarya</taxon>
        <taxon>Ascomycota</taxon>
        <taxon>Pezizomycotina</taxon>
        <taxon>Sordariomycetes</taxon>
        <taxon>Sordariomycetidae</taxon>
        <taxon>Sordariales</taxon>
        <taxon>Sordariales incertae sedis</taxon>
        <taxon>Madurella</taxon>
    </lineage>
</organism>
<dbReference type="EMBL" id="BAAFSV010000005">
    <property type="protein sequence ID" value="GAB1318615.1"/>
    <property type="molecule type" value="Genomic_DNA"/>
</dbReference>
<feature type="compositionally biased region" description="Polar residues" evidence="9">
    <location>
        <begin position="174"/>
        <end position="183"/>
    </location>
</feature>
<dbReference type="InterPro" id="IPR051195">
    <property type="entry name" value="Fungal_stress_NST1"/>
</dbReference>
<evidence type="ECO:0000256" key="1">
    <source>
        <dbReference type="ARBA" id="ARBA00002545"/>
    </source>
</evidence>
<feature type="region of interest" description="Disordered" evidence="9">
    <location>
        <begin position="533"/>
        <end position="873"/>
    </location>
</feature>
<dbReference type="Proteomes" id="UP001628179">
    <property type="component" value="Unassembled WGS sequence"/>
</dbReference>
<keyword evidence="6 8" id="KW-0346">Stress response</keyword>
<feature type="compositionally biased region" description="Polar residues" evidence="9">
    <location>
        <begin position="135"/>
        <end position="150"/>
    </location>
</feature>
<feature type="compositionally biased region" description="Pro residues" evidence="9">
    <location>
        <begin position="851"/>
        <end position="861"/>
    </location>
</feature>
<dbReference type="RefSeq" id="XP_070920345.1">
    <property type="nucleotide sequence ID" value="XM_071064244.1"/>
</dbReference>
<name>A0ABQ0GM30_9PEZI</name>
<feature type="compositionally biased region" description="Basic and acidic residues" evidence="9">
    <location>
        <begin position="560"/>
        <end position="600"/>
    </location>
</feature>
<keyword evidence="7 8" id="KW-0175">Coiled coil</keyword>
<feature type="compositionally biased region" description="Pro residues" evidence="9">
    <location>
        <begin position="1033"/>
        <end position="1045"/>
    </location>
</feature>
<feature type="compositionally biased region" description="Polar residues" evidence="9">
    <location>
        <begin position="951"/>
        <end position="962"/>
    </location>
</feature>
<evidence type="ECO:0000256" key="2">
    <source>
        <dbReference type="ARBA" id="ARBA00004496"/>
    </source>
</evidence>
<comment type="subcellular location">
    <subcellularLocation>
        <location evidence="2 8">Cytoplasm</location>
    </subcellularLocation>
</comment>
<evidence type="ECO:0000313" key="10">
    <source>
        <dbReference type="EMBL" id="GAB1318615.1"/>
    </source>
</evidence>
<feature type="compositionally biased region" description="Pro residues" evidence="9">
    <location>
        <begin position="1058"/>
        <end position="1075"/>
    </location>
</feature>
<feature type="compositionally biased region" description="Basic and acidic residues" evidence="9">
    <location>
        <begin position="370"/>
        <end position="379"/>
    </location>
</feature>
<feature type="compositionally biased region" description="Low complexity" evidence="9">
    <location>
        <begin position="88"/>
        <end position="102"/>
    </location>
</feature>
<comment type="caution">
    <text evidence="10">The sequence shown here is derived from an EMBL/GenBank/DDBJ whole genome shotgun (WGS) entry which is preliminary data.</text>
</comment>
<feature type="compositionally biased region" description="Basic residues" evidence="9">
    <location>
        <begin position="151"/>
        <end position="162"/>
    </location>
</feature>
<feature type="compositionally biased region" description="Basic and acidic residues" evidence="9">
    <location>
        <begin position="607"/>
        <end position="709"/>
    </location>
</feature>
<feature type="compositionally biased region" description="Low complexity" evidence="9">
    <location>
        <begin position="772"/>
        <end position="794"/>
    </location>
</feature>
<feature type="compositionally biased region" description="Basic and acidic residues" evidence="9">
    <location>
        <begin position="196"/>
        <end position="216"/>
    </location>
</feature>
<feature type="region of interest" description="Disordered" evidence="9">
    <location>
        <begin position="1"/>
        <end position="216"/>
    </location>
</feature>
<keyword evidence="11" id="KW-1185">Reference proteome</keyword>
<gene>
    <name evidence="10" type="primary">NST1</name>
    <name evidence="10" type="ORF">MFIFM68171_08825</name>
</gene>
<dbReference type="PANTHER" id="PTHR31780">
    <property type="entry name" value="STRESS RESPONSE PROTEIN NST1-RELATED"/>
    <property type="match status" value="1"/>
</dbReference>